<name>A0A4R0MSU9_9SPHI</name>
<proteinExistence type="predicted"/>
<dbReference type="AlphaFoldDB" id="A0A4R0MSU9"/>
<dbReference type="RefSeq" id="WP_131553503.1">
    <property type="nucleotide sequence ID" value="NZ_SJSK01000003.1"/>
</dbReference>
<organism evidence="2 3">
    <name type="scientific">Pedobacter frigiditerrae</name>
    <dbReference type="NCBI Taxonomy" id="2530452"/>
    <lineage>
        <taxon>Bacteria</taxon>
        <taxon>Pseudomonadati</taxon>
        <taxon>Bacteroidota</taxon>
        <taxon>Sphingobacteriia</taxon>
        <taxon>Sphingobacteriales</taxon>
        <taxon>Sphingobacteriaceae</taxon>
        <taxon>Pedobacter</taxon>
    </lineage>
</organism>
<feature type="chain" id="PRO_5020729406" evidence="1">
    <location>
        <begin position="21"/>
        <end position="801"/>
    </location>
</feature>
<dbReference type="InterPro" id="IPR037066">
    <property type="entry name" value="Plug_dom_sf"/>
</dbReference>
<evidence type="ECO:0000313" key="3">
    <source>
        <dbReference type="Proteomes" id="UP000292884"/>
    </source>
</evidence>
<dbReference type="OrthoDB" id="9804995at2"/>
<sequence length="801" mass="90157">MKQISTIVFFLFFLFTSAFSQNFDQTVRGVITDQDSKQPIEGATISVAGSNPLKVILTDKDGSFRFANMPIGRITLYVSNVGYEKIILPNIVVNSGKETVLNINMQEAVAQLEGIVLTFDKNKGQPLNDMTLVSGRSISPEQTNRYAGGFNDPSRILSNFAGVTSSQDGSNDIIVRGNSPKYIQWRLEGMQITNPNHFSDQSAVGGSISALNNNLLATSDFYSGAFSAEYGDVLSGVYDVKLRQGNNEKFESTFGLGVLGTELTFEGPFKKGYKGSFLVNYRYSTVSLLNDLGVVKGLNGTLNFQDATFKVVLPTKQAGLFSFFGLAGLSNFLFKDVSPDFWQTPGIRFVPNKIGEDYDKGSHLANLGMNHTLTINKNSHISTGLSFSSEGIDDDVFENFKTDTSEFNQRNFKGRLIRSTYRGEITYNNKLSSKLKLQVGSKYALLDYNFNQSMFRDSTNVRSTLVNFNENISTIRNFINFRYRFNEKVTTVFGVQNMNVLLNNKSTIEPRLSFNWELSKTSALSAGYGKHSTMESIHHYYTQVKLSDGSNIEPNKDLDLLKAHHFVLGYEKRFSKNMMVKLETYYQDLYNLPVASSKGNIFATINERLDFQYLDLVNKGSGKNYGVELTVERFFNKNYYYLVNASVYNSTYKALDGIERNTRFNGNYLVNVLFGKDFPKLGKAQNKTISFNSRAFFGGGKKIIPLLRGADGNLAVDPANNRYYDYSKAYQNDLQDLYQITMSFSYKINKPRATHEIFLNIDNITNNRGRLTEFYDPGEPGSVGYTKQGTVFPNLMYRVYF</sequence>
<reference evidence="2 3" key="1">
    <citation type="submission" date="2019-02" db="EMBL/GenBank/DDBJ databases">
        <title>Pedobacter sp. RP-1-13 sp. nov., isolated from Arctic soil.</title>
        <authorList>
            <person name="Dahal R.H."/>
        </authorList>
    </citation>
    <scope>NUCLEOTIDE SEQUENCE [LARGE SCALE GENOMIC DNA]</scope>
    <source>
        <strain evidence="2 3">RP-1-13</strain>
    </source>
</reference>
<dbReference type="InterPro" id="IPR008969">
    <property type="entry name" value="CarboxyPept-like_regulatory"/>
</dbReference>
<gene>
    <name evidence="2" type="ORF">EZ428_12495</name>
</gene>
<accession>A0A4R0MSU9</accession>
<comment type="caution">
    <text evidence="2">The sequence shown here is derived from an EMBL/GenBank/DDBJ whole genome shotgun (WGS) entry which is preliminary data.</text>
</comment>
<keyword evidence="1" id="KW-0732">Signal</keyword>
<feature type="signal peptide" evidence="1">
    <location>
        <begin position="1"/>
        <end position="20"/>
    </location>
</feature>
<evidence type="ECO:0000256" key="1">
    <source>
        <dbReference type="SAM" id="SignalP"/>
    </source>
</evidence>
<dbReference type="SUPFAM" id="SSF56935">
    <property type="entry name" value="Porins"/>
    <property type="match status" value="1"/>
</dbReference>
<dbReference type="EMBL" id="SJSK01000003">
    <property type="protein sequence ID" value="TCC90101.1"/>
    <property type="molecule type" value="Genomic_DNA"/>
</dbReference>
<keyword evidence="3" id="KW-1185">Reference proteome</keyword>
<dbReference type="Gene3D" id="2.170.130.10">
    <property type="entry name" value="TonB-dependent receptor, plug domain"/>
    <property type="match status" value="1"/>
</dbReference>
<dbReference type="Proteomes" id="UP000292884">
    <property type="component" value="Unassembled WGS sequence"/>
</dbReference>
<dbReference type="Gene3D" id="2.60.40.1120">
    <property type="entry name" value="Carboxypeptidase-like, regulatory domain"/>
    <property type="match status" value="1"/>
</dbReference>
<dbReference type="SUPFAM" id="SSF49464">
    <property type="entry name" value="Carboxypeptidase regulatory domain-like"/>
    <property type="match status" value="1"/>
</dbReference>
<evidence type="ECO:0000313" key="2">
    <source>
        <dbReference type="EMBL" id="TCC90101.1"/>
    </source>
</evidence>
<protein>
    <submittedName>
        <fullName evidence="2">TonB-dependent receptor</fullName>
    </submittedName>
</protein>
<dbReference type="Pfam" id="PF13620">
    <property type="entry name" value="CarboxypepD_reg"/>
    <property type="match status" value="1"/>
</dbReference>
<keyword evidence="2" id="KW-0675">Receptor</keyword>